<evidence type="ECO:0000313" key="1">
    <source>
        <dbReference type="EMBL" id="MDT3405145.1"/>
    </source>
</evidence>
<sequence length="47" mass="5679">MNWGYVTYLTLSFRTIERNLFEAINSELRKDFSFLEMTSRENDTPKN</sequence>
<dbReference type="EMBL" id="JAVLVU010000001">
    <property type="protein sequence ID" value="MDT3405145.1"/>
    <property type="molecule type" value="Genomic_DNA"/>
</dbReference>
<protein>
    <recommendedName>
        <fullName evidence="3">Transposase</fullName>
    </recommendedName>
</protein>
<evidence type="ECO:0008006" key="3">
    <source>
        <dbReference type="Google" id="ProtNLM"/>
    </source>
</evidence>
<dbReference type="Proteomes" id="UP001258315">
    <property type="component" value="Unassembled WGS sequence"/>
</dbReference>
<proteinExistence type="predicted"/>
<gene>
    <name evidence="1" type="ORF">QE417_004217</name>
</gene>
<name>A0ABU3GZP9_9SPHI</name>
<evidence type="ECO:0000313" key="2">
    <source>
        <dbReference type="Proteomes" id="UP001258315"/>
    </source>
</evidence>
<accession>A0ABU3GZP9</accession>
<organism evidence="1 2">
    <name type="scientific">Mucilaginibacter terrae</name>
    <dbReference type="NCBI Taxonomy" id="1955052"/>
    <lineage>
        <taxon>Bacteria</taxon>
        <taxon>Pseudomonadati</taxon>
        <taxon>Bacteroidota</taxon>
        <taxon>Sphingobacteriia</taxon>
        <taxon>Sphingobacteriales</taxon>
        <taxon>Sphingobacteriaceae</taxon>
        <taxon>Mucilaginibacter</taxon>
    </lineage>
</organism>
<keyword evidence="2" id="KW-1185">Reference proteome</keyword>
<comment type="caution">
    <text evidence="1">The sequence shown here is derived from an EMBL/GenBank/DDBJ whole genome shotgun (WGS) entry which is preliminary data.</text>
</comment>
<reference evidence="2" key="1">
    <citation type="submission" date="2023-07" db="EMBL/GenBank/DDBJ databases">
        <title>Functional and genomic diversity of the sorghum phyllosphere microbiome.</title>
        <authorList>
            <person name="Shade A."/>
        </authorList>
    </citation>
    <scope>NUCLEOTIDE SEQUENCE [LARGE SCALE GENOMIC DNA]</scope>
    <source>
        <strain evidence="2">SORGH_AS_0422</strain>
    </source>
</reference>